<dbReference type="InterPro" id="IPR008257">
    <property type="entry name" value="Pept_M19"/>
</dbReference>
<protein>
    <submittedName>
        <fullName evidence="1">Unannotated protein</fullName>
    </submittedName>
</protein>
<gene>
    <name evidence="1" type="ORF">UFOPK2786_00644</name>
</gene>
<proteinExistence type="predicted"/>
<sequence>MHGTAVSATEAGNSQDSGRRIYVDALQCSNWDRALLEQWQAGGLGCVHVTTSIWDGARETLRTIARWKRRFRDDSDIIAQARTVDDIHTIAASGRTAVILGFQNTSPFEDDLGMVEIFHDLGVRVAQLTYNIANYVGSSCYEPVDGGLTRFGKNVIREMNRIGMIVDLSHTGPITSMQAITASERPVMASHANAAAVWRHPRNLSDELLRALADRGGIIGCAPYPHLTGGDEVTGRQWAEGVAHCVEVMGIDHVAIGTDSSHHFSDDDLRFIREGYWTHEPNFGAGSPDKPGWLPWPAFFRTPADFANFDTVLSEVGFDDAERAKIMGGNLMRFYGEGFNPQLP</sequence>
<dbReference type="PANTHER" id="PTHR10443">
    <property type="entry name" value="MICROSOMAL DIPEPTIDASE"/>
    <property type="match status" value="1"/>
</dbReference>
<dbReference type="InterPro" id="IPR032466">
    <property type="entry name" value="Metal_Hydrolase"/>
</dbReference>
<dbReference type="Gene3D" id="3.20.20.140">
    <property type="entry name" value="Metal-dependent hydrolases"/>
    <property type="match status" value="1"/>
</dbReference>
<evidence type="ECO:0000313" key="1">
    <source>
        <dbReference type="EMBL" id="CAB4738604.1"/>
    </source>
</evidence>
<dbReference type="GO" id="GO:0006508">
    <property type="term" value="P:proteolysis"/>
    <property type="evidence" value="ECO:0007669"/>
    <property type="project" value="InterPro"/>
</dbReference>
<dbReference type="GO" id="GO:0070573">
    <property type="term" value="F:metallodipeptidase activity"/>
    <property type="evidence" value="ECO:0007669"/>
    <property type="project" value="InterPro"/>
</dbReference>
<dbReference type="EMBL" id="CAEZYW010000077">
    <property type="protein sequence ID" value="CAB4738604.1"/>
    <property type="molecule type" value="Genomic_DNA"/>
</dbReference>
<accession>A0A6J6SV13</accession>
<dbReference type="PANTHER" id="PTHR10443:SF12">
    <property type="entry name" value="DIPEPTIDASE"/>
    <property type="match status" value="1"/>
</dbReference>
<reference evidence="1" key="1">
    <citation type="submission" date="2020-05" db="EMBL/GenBank/DDBJ databases">
        <authorList>
            <person name="Chiriac C."/>
            <person name="Salcher M."/>
            <person name="Ghai R."/>
            <person name="Kavagutti S V."/>
        </authorList>
    </citation>
    <scope>NUCLEOTIDE SEQUENCE</scope>
</reference>
<dbReference type="AlphaFoldDB" id="A0A6J6SV13"/>
<dbReference type="PROSITE" id="PS51365">
    <property type="entry name" value="RENAL_DIPEPTIDASE_2"/>
    <property type="match status" value="1"/>
</dbReference>
<organism evidence="1">
    <name type="scientific">freshwater metagenome</name>
    <dbReference type="NCBI Taxonomy" id="449393"/>
    <lineage>
        <taxon>unclassified sequences</taxon>
        <taxon>metagenomes</taxon>
        <taxon>ecological metagenomes</taxon>
    </lineage>
</organism>
<name>A0A6J6SV13_9ZZZZ</name>
<dbReference type="SUPFAM" id="SSF51556">
    <property type="entry name" value="Metallo-dependent hydrolases"/>
    <property type="match status" value="1"/>
</dbReference>
<dbReference type="Pfam" id="PF01244">
    <property type="entry name" value="Peptidase_M19"/>
    <property type="match status" value="1"/>
</dbReference>